<dbReference type="PANTHER" id="PTHR42648:SF32">
    <property type="entry name" value="RIBONUCLEASE H-LIKE DOMAIN, GAG-PRE-INTEGRASE DOMAIN PROTEIN-RELATED"/>
    <property type="match status" value="1"/>
</dbReference>
<dbReference type="InterPro" id="IPR012337">
    <property type="entry name" value="RNaseH-like_sf"/>
</dbReference>
<dbReference type="CDD" id="cd09272">
    <property type="entry name" value="RNase_HI_RT_Ty1"/>
    <property type="match status" value="1"/>
</dbReference>
<feature type="domain" description="Integrase catalytic" evidence="4">
    <location>
        <begin position="179"/>
        <end position="345"/>
    </location>
</feature>
<dbReference type="InterPro" id="IPR057670">
    <property type="entry name" value="SH3_retrovirus"/>
</dbReference>
<evidence type="ECO:0000313" key="5">
    <source>
        <dbReference type="EMBL" id="GJT47375.1"/>
    </source>
</evidence>
<dbReference type="Pfam" id="PF07727">
    <property type="entry name" value="RVT_2"/>
    <property type="match status" value="1"/>
</dbReference>
<evidence type="ECO:0000256" key="3">
    <source>
        <dbReference type="SAM" id="MobiDB-lite"/>
    </source>
</evidence>
<evidence type="ECO:0000256" key="2">
    <source>
        <dbReference type="ARBA" id="ARBA00022801"/>
    </source>
</evidence>
<gene>
    <name evidence="5" type="ORF">Tco_0956090</name>
</gene>
<feature type="non-terminal residue" evidence="5">
    <location>
        <position position="1"/>
    </location>
</feature>
<dbReference type="PANTHER" id="PTHR42648">
    <property type="entry name" value="TRANSPOSASE, PUTATIVE-RELATED"/>
    <property type="match status" value="1"/>
</dbReference>
<dbReference type="Proteomes" id="UP001151760">
    <property type="component" value="Unassembled WGS sequence"/>
</dbReference>
<dbReference type="EMBL" id="BQNB010016061">
    <property type="protein sequence ID" value="GJT47375.1"/>
    <property type="molecule type" value="Genomic_DNA"/>
</dbReference>
<evidence type="ECO:0000313" key="6">
    <source>
        <dbReference type="Proteomes" id="UP001151760"/>
    </source>
</evidence>
<dbReference type="InterPro" id="IPR025724">
    <property type="entry name" value="GAG-pre-integrase_dom"/>
</dbReference>
<keyword evidence="2" id="KW-0378">Hydrolase</keyword>
<sequence>RVDPSNKIVPRAVLLQYGIVDISSTRPNLSTPVPTGRRNLSKPVTNGRRNFPTPVPTGKAVPAGRPNYPILVAYDFKLPDETQVLLKVPRKHNLYSFNLEDLAPQGDLACLLAKATLDESTQWHRRLGHVNFKNMNKLVKGNLVRGLPPKLFQNDHTCVACNKGKQHKVSYKAKTAVSSFSEPLQMLHMDLFRPTSVRSISHKFYCLVITDAFSRFSWVFFLAKKDETVGILKEFIKLVENQLNKKVKVIRCDNGTEFKNRDLIEFCGSKGIKRDYSNPRTPQQNGVAERKNRTLIEAARTMLADSFLPTMFWTEAVATACYVLNRVLVTNPHNKTPYELLTGIVPTISYLKPFGCHVTILNTIDQLGKFDGKSDEGFLVGYSTQGKAYRVYNLASKRVEETMNVKFLENKPNVLPMQLLTMQVLKTDPSWVEAMQEEMQQFQFQNVWILVDLPLRKREIGTKWILKNKKDARGIVIRNKARLVAQGHRQEEGIDYDEVFALVARIEAIRLFLAYASFIGFMVYQMDVKSAFLYGKIEEDAPRAWYTTLSTFLLKNGYRRGTIDKTLFIKKDLKDIILVQVYVDDIIFGFTKKAQCDEFEDLMQSEFEISSMGELTFFLGLQVEQRSDGIFISQGKYVAKILRKFDLESVKTATTPYEPQKPKDKNGPDDDVNVHLYRSMIGSLMYLTASMPDIMFVVSTCSRFQVTPKTSNLLAVKRIFKYLKGQPKLGLWYPRDSPFELEAYTDSDYDGNHNDRKSTTGGCQFLGRRLISWQCKKQTIMATSSTEAEYVAAAHCCGQVRLDLEVILCFDGEKVHNFSLVLVINHSYWLIPIGPGGLTVTTG</sequence>
<dbReference type="Gene3D" id="3.30.420.10">
    <property type="entry name" value="Ribonuclease H-like superfamily/Ribonuclease H"/>
    <property type="match status" value="1"/>
</dbReference>
<keyword evidence="6" id="KW-1185">Reference proteome</keyword>
<reference evidence="5" key="1">
    <citation type="journal article" date="2022" name="Int. J. Mol. Sci.">
        <title>Draft Genome of Tanacetum Coccineum: Genomic Comparison of Closely Related Tanacetum-Family Plants.</title>
        <authorList>
            <person name="Yamashiro T."/>
            <person name="Shiraishi A."/>
            <person name="Nakayama K."/>
            <person name="Satake H."/>
        </authorList>
    </citation>
    <scope>NUCLEOTIDE SEQUENCE</scope>
</reference>
<evidence type="ECO:0000259" key="4">
    <source>
        <dbReference type="PROSITE" id="PS50994"/>
    </source>
</evidence>
<dbReference type="Pfam" id="PF25597">
    <property type="entry name" value="SH3_retrovirus"/>
    <property type="match status" value="1"/>
</dbReference>
<accession>A0ABQ5E929</accession>
<keyword evidence="1" id="KW-0479">Metal-binding</keyword>
<comment type="caution">
    <text evidence="5">The sequence shown here is derived from an EMBL/GenBank/DDBJ whole genome shotgun (WGS) entry which is preliminary data.</text>
</comment>
<dbReference type="InterPro" id="IPR036397">
    <property type="entry name" value="RNaseH_sf"/>
</dbReference>
<dbReference type="Pfam" id="PF13976">
    <property type="entry name" value="gag_pre-integrs"/>
    <property type="match status" value="1"/>
</dbReference>
<dbReference type="InterPro" id="IPR039537">
    <property type="entry name" value="Retrotran_Ty1/copia-like"/>
</dbReference>
<evidence type="ECO:0000256" key="1">
    <source>
        <dbReference type="ARBA" id="ARBA00022723"/>
    </source>
</evidence>
<protein>
    <submittedName>
        <fullName evidence="5">Ribonuclease H-like domain-containing protein</fullName>
    </submittedName>
</protein>
<name>A0ABQ5E929_9ASTR</name>
<dbReference type="Pfam" id="PF00665">
    <property type="entry name" value="rve"/>
    <property type="match status" value="1"/>
</dbReference>
<dbReference type="SUPFAM" id="SSF56672">
    <property type="entry name" value="DNA/RNA polymerases"/>
    <property type="match status" value="1"/>
</dbReference>
<dbReference type="InterPro" id="IPR043502">
    <property type="entry name" value="DNA/RNA_pol_sf"/>
</dbReference>
<reference evidence="5" key="2">
    <citation type="submission" date="2022-01" db="EMBL/GenBank/DDBJ databases">
        <authorList>
            <person name="Yamashiro T."/>
            <person name="Shiraishi A."/>
            <person name="Satake H."/>
            <person name="Nakayama K."/>
        </authorList>
    </citation>
    <scope>NUCLEOTIDE SEQUENCE</scope>
</reference>
<dbReference type="InterPro" id="IPR013103">
    <property type="entry name" value="RVT_2"/>
</dbReference>
<dbReference type="PROSITE" id="PS50994">
    <property type="entry name" value="INTEGRASE"/>
    <property type="match status" value="1"/>
</dbReference>
<dbReference type="InterPro" id="IPR001584">
    <property type="entry name" value="Integrase_cat-core"/>
</dbReference>
<dbReference type="SUPFAM" id="SSF53098">
    <property type="entry name" value="Ribonuclease H-like"/>
    <property type="match status" value="1"/>
</dbReference>
<proteinExistence type="predicted"/>
<feature type="region of interest" description="Disordered" evidence="3">
    <location>
        <begin position="28"/>
        <end position="60"/>
    </location>
</feature>
<organism evidence="5 6">
    <name type="scientific">Tanacetum coccineum</name>
    <dbReference type="NCBI Taxonomy" id="301880"/>
    <lineage>
        <taxon>Eukaryota</taxon>
        <taxon>Viridiplantae</taxon>
        <taxon>Streptophyta</taxon>
        <taxon>Embryophyta</taxon>
        <taxon>Tracheophyta</taxon>
        <taxon>Spermatophyta</taxon>
        <taxon>Magnoliopsida</taxon>
        <taxon>eudicotyledons</taxon>
        <taxon>Gunneridae</taxon>
        <taxon>Pentapetalae</taxon>
        <taxon>asterids</taxon>
        <taxon>campanulids</taxon>
        <taxon>Asterales</taxon>
        <taxon>Asteraceae</taxon>
        <taxon>Asteroideae</taxon>
        <taxon>Anthemideae</taxon>
        <taxon>Anthemidinae</taxon>
        <taxon>Tanacetum</taxon>
    </lineage>
</organism>